<dbReference type="EMBL" id="BK032552">
    <property type="protein sequence ID" value="DAF47269.1"/>
    <property type="molecule type" value="Genomic_DNA"/>
</dbReference>
<sequence length="57" mass="7182">MTNTNKEKHLVVKYFDYYAEKEYYFDTEKEAREFEKQENDKIRHYPNTEFMYKGIVE</sequence>
<protein>
    <submittedName>
        <fullName evidence="1">Uncharacterized protein</fullName>
    </submittedName>
</protein>
<reference evidence="1" key="1">
    <citation type="journal article" date="2021" name="Proc. Natl. Acad. Sci. U.S.A.">
        <title>A Catalog of Tens of Thousands of Viruses from Human Metagenomes Reveals Hidden Associations with Chronic Diseases.</title>
        <authorList>
            <person name="Tisza M.J."/>
            <person name="Buck C.B."/>
        </authorList>
    </citation>
    <scope>NUCLEOTIDE SEQUENCE</scope>
    <source>
        <strain evidence="1">Ctb3910</strain>
    </source>
</reference>
<proteinExistence type="predicted"/>
<evidence type="ECO:0000313" key="1">
    <source>
        <dbReference type="EMBL" id="DAF47269.1"/>
    </source>
</evidence>
<organism evidence="1">
    <name type="scientific">Siphoviridae sp. ctb3910</name>
    <dbReference type="NCBI Taxonomy" id="2827897"/>
    <lineage>
        <taxon>Viruses</taxon>
        <taxon>Duplodnaviria</taxon>
        <taxon>Heunggongvirae</taxon>
        <taxon>Uroviricota</taxon>
        <taxon>Caudoviricetes</taxon>
    </lineage>
</organism>
<name>A0A8S5S8E0_9CAUD</name>
<accession>A0A8S5S8E0</accession>